<evidence type="ECO:0000256" key="1">
    <source>
        <dbReference type="ARBA" id="ARBA00005409"/>
    </source>
</evidence>
<dbReference type="GO" id="GO:0003825">
    <property type="term" value="F:alpha,alpha-trehalose-phosphate synthase (UDP-forming) activity"/>
    <property type="evidence" value="ECO:0007669"/>
    <property type="project" value="TreeGrafter"/>
</dbReference>
<dbReference type="GO" id="GO:0005829">
    <property type="term" value="C:cytosol"/>
    <property type="evidence" value="ECO:0007669"/>
    <property type="project" value="TreeGrafter"/>
</dbReference>
<protein>
    <submittedName>
        <fullName evidence="5">Alpha,alpha-trehalose-phosphate synthase [UDP-forming]-like isoform X1</fullName>
    </submittedName>
</protein>
<comment type="similarity">
    <text evidence="1">In the N-terminal section; belongs to the glycosyltransferase 20 family.</text>
</comment>
<proteinExistence type="inferred from homology"/>
<dbReference type="AlphaFoldDB" id="A0A8B7N2Z2"/>
<dbReference type="NCBIfam" id="TIGR00685">
    <property type="entry name" value="T6PP"/>
    <property type="match status" value="1"/>
</dbReference>
<reference evidence="5" key="1">
    <citation type="submission" date="2025-08" db="UniProtKB">
        <authorList>
            <consortium name="RefSeq"/>
        </authorList>
    </citation>
    <scope>IDENTIFICATION</scope>
    <source>
        <tissue evidence="5">Whole organism</tissue>
    </source>
</reference>
<evidence type="ECO:0000256" key="3">
    <source>
        <dbReference type="SAM" id="MobiDB-lite"/>
    </source>
</evidence>
<dbReference type="GO" id="GO:0005992">
    <property type="term" value="P:trehalose biosynthetic process"/>
    <property type="evidence" value="ECO:0007669"/>
    <property type="project" value="InterPro"/>
</dbReference>
<evidence type="ECO:0000313" key="5">
    <source>
        <dbReference type="RefSeq" id="XP_018007793.1"/>
    </source>
</evidence>
<feature type="compositionally biased region" description="Polar residues" evidence="3">
    <location>
        <begin position="770"/>
        <end position="779"/>
    </location>
</feature>
<dbReference type="FunFam" id="3.40.50.1000:FF:000324">
    <property type="entry name" value="Putative Alpha,alpha-trehalose-phosphate synthase"/>
    <property type="match status" value="1"/>
</dbReference>
<dbReference type="InterPro" id="IPR023214">
    <property type="entry name" value="HAD_sf"/>
</dbReference>
<feature type="compositionally biased region" description="Low complexity" evidence="3">
    <location>
        <begin position="780"/>
        <end position="789"/>
    </location>
</feature>
<dbReference type="Gene3D" id="3.40.50.1000">
    <property type="entry name" value="HAD superfamily/HAD-like"/>
    <property type="match status" value="1"/>
</dbReference>
<dbReference type="FunFam" id="3.40.50.2000:FF:000113">
    <property type="entry name" value="Alpha,alpha-trehalose-phosphate synthase"/>
    <property type="match status" value="1"/>
</dbReference>
<dbReference type="Pfam" id="PF02358">
    <property type="entry name" value="Trehalose_PPase"/>
    <property type="match status" value="1"/>
</dbReference>
<dbReference type="PANTHER" id="PTHR10788">
    <property type="entry name" value="TREHALOSE-6-PHOSPHATE SYNTHASE"/>
    <property type="match status" value="1"/>
</dbReference>
<dbReference type="OMA" id="ACHERKI"/>
<dbReference type="KEGG" id="hazt:108665540"/>
<dbReference type="InterPro" id="IPR001830">
    <property type="entry name" value="Glyco_trans_20"/>
</dbReference>
<comment type="similarity">
    <text evidence="2">In the C-terminal section; belongs to the trehalose phosphatase family.</text>
</comment>
<dbReference type="OrthoDB" id="755951at2759"/>
<dbReference type="CDD" id="cd03788">
    <property type="entry name" value="GT20_TPS"/>
    <property type="match status" value="1"/>
</dbReference>
<keyword evidence="4" id="KW-1185">Reference proteome</keyword>
<dbReference type="GO" id="GO:0004805">
    <property type="term" value="F:trehalose-phosphatase activity"/>
    <property type="evidence" value="ECO:0007669"/>
    <property type="project" value="TreeGrafter"/>
</dbReference>
<dbReference type="GeneID" id="108665540"/>
<dbReference type="InterPro" id="IPR003337">
    <property type="entry name" value="Trehalose_PPase"/>
</dbReference>
<dbReference type="InterPro" id="IPR036412">
    <property type="entry name" value="HAD-like_sf"/>
</dbReference>
<accession>A0A8B7N2Z2</accession>
<sequence length="827" mass="92962">MVLQSTSPLVVVANSLPFVVVEDAKGNRVRKQCPSGLVTAVAPAVVETGGLWVGWPGIYEEDKPGPIPEPSPDDDSPSAGLKTEQVVPVILPHQLFDDFYNGCCHSCFWPLFHSMPDRALFRSEKWQAYLAVNKQFAIQAVNAVKTSLERQPNSVPLVWIHGYQMMCVANFIRNICDAEKIKVKIAFFLHIPFPSWDIMRLFPWDDELLQNILCADFIGFHIEDYCFNFIDCCQRRLGCRTDRARMLVEHNNRTVSVRALPISIPYERFQALAESAPAVVKNNPEELIMLGIDQLDYTKGLVHRLKAFERLLKNHPEHREKVVLIQVVVPSRTDMKVYRDLKDELDTEIGKLNGCFSTANWSPIRYICAYVSQEQLAAFYRDSSVALVAPLRDGMSLVAKEFVACQTKEPGVLVLSPFAGAGIDMTEALQVNPYETELYAETIHRAITMPKEEREMRMFRLRRQVREKDVNYWLESFFKSVNCYANTDEIPSGKLSPLREDDFNSFLDHYVTETSKLALLLDYDGTLAPIAPNPDLAVLPAETKKVLVRLANMPDVYIAIISGRSLENVMKMVGIEGLTYAGNHGFQIRHPDGSQFVHPVPHEFNEKLDKLRELLKPVCKHGAWLEDKDIGMTFHYREVPDDLAAEIIAKAEECFVSAGIEPHPSHKAFEARPPVLWDKGRAAIRILCSLFGVDWSDRISVIFAGDDKTDEDAMKALQGMAISFRVTASKNVKTVANHRLPSTDSVLTMLKWIERRFSARPFDASKPVLPNSSLNQSPGSTSSRVPQRVPSVSEDIILTMTMSDEPMVSPKASGLASPANAEISLKE</sequence>
<dbReference type="FunFam" id="3.40.50.2000:FF:000150">
    <property type="entry name" value="Trehalose-6-phosphate synthase"/>
    <property type="match status" value="1"/>
</dbReference>
<dbReference type="CDD" id="cd01627">
    <property type="entry name" value="HAD_TPP"/>
    <property type="match status" value="1"/>
</dbReference>
<evidence type="ECO:0000313" key="4">
    <source>
        <dbReference type="Proteomes" id="UP000694843"/>
    </source>
</evidence>
<dbReference type="SUPFAM" id="SSF53756">
    <property type="entry name" value="UDP-Glycosyltransferase/glycogen phosphorylase"/>
    <property type="match status" value="1"/>
</dbReference>
<organism evidence="4 5">
    <name type="scientific">Hyalella azteca</name>
    <name type="common">Amphipod</name>
    <dbReference type="NCBI Taxonomy" id="294128"/>
    <lineage>
        <taxon>Eukaryota</taxon>
        <taxon>Metazoa</taxon>
        <taxon>Ecdysozoa</taxon>
        <taxon>Arthropoda</taxon>
        <taxon>Crustacea</taxon>
        <taxon>Multicrustacea</taxon>
        <taxon>Malacostraca</taxon>
        <taxon>Eumalacostraca</taxon>
        <taxon>Peracarida</taxon>
        <taxon>Amphipoda</taxon>
        <taxon>Senticaudata</taxon>
        <taxon>Talitrida</taxon>
        <taxon>Talitroidea</taxon>
        <taxon>Hyalellidae</taxon>
        <taxon>Hyalella</taxon>
    </lineage>
</organism>
<dbReference type="InterPro" id="IPR006379">
    <property type="entry name" value="HAD-SF_hydro_IIB"/>
</dbReference>
<feature type="region of interest" description="Disordered" evidence="3">
    <location>
        <begin position="803"/>
        <end position="827"/>
    </location>
</feature>
<dbReference type="Gene3D" id="3.30.70.1020">
    <property type="entry name" value="Trehalose-6-phosphate phosphatase related protein, domain 2"/>
    <property type="match status" value="1"/>
</dbReference>
<gene>
    <name evidence="5" type="primary">LOC108665540</name>
</gene>
<dbReference type="NCBIfam" id="TIGR01484">
    <property type="entry name" value="HAD-SF-IIB"/>
    <property type="match status" value="1"/>
</dbReference>
<dbReference type="SUPFAM" id="SSF56784">
    <property type="entry name" value="HAD-like"/>
    <property type="match status" value="1"/>
</dbReference>
<name>A0A8B7N2Z2_HYAAZ</name>
<feature type="region of interest" description="Disordered" evidence="3">
    <location>
        <begin position="768"/>
        <end position="789"/>
    </location>
</feature>
<dbReference type="Gene3D" id="3.40.50.2000">
    <property type="entry name" value="Glycogen Phosphorylase B"/>
    <property type="match status" value="2"/>
</dbReference>
<dbReference type="Pfam" id="PF00982">
    <property type="entry name" value="Glyco_transf_20"/>
    <property type="match status" value="1"/>
</dbReference>
<evidence type="ECO:0000256" key="2">
    <source>
        <dbReference type="ARBA" id="ARBA00006330"/>
    </source>
</evidence>
<dbReference type="PANTHER" id="PTHR10788:SF106">
    <property type="entry name" value="BCDNA.GH08860"/>
    <property type="match status" value="1"/>
</dbReference>
<dbReference type="Proteomes" id="UP000694843">
    <property type="component" value="Unplaced"/>
</dbReference>
<dbReference type="RefSeq" id="XP_018007793.1">
    <property type="nucleotide sequence ID" value="XM_018152304.2"/>
</dbReference>